<feature type="region of interest" description="Disordered" evidence="1">
    <location>
        <begin position="51"/>
        <end position="93"/>
    </location>
</feature>
<evidence type="ECO:0000256" key="1">
    <source>
        <dbReference type="SAM" id="MobiDB-lite"/>
    </source>
</evidence>
<accession>A0A2T7EKV3</accession>
<gene>
    <name evidence="2" type="ORF">GQ55_2G030200</name>
</gene>
<organism evidence="2 3">
    <name type="scientific">Panicum hallii var. hallii</name>
    <dbReference type="NCBI Taxonomy" id="1504633"/>
    <lineage>
        <taxon>Eukaryota</taxon>
        <taxon>Viridiplantae</taxon>
        <taxon>Streptophyta</taxon>
        <taxon>Embryophyta</taxon>
        <taxon>Tracheophyta</taxon>
        <taxon>Spermatophyta</taxon>
        <taxon>Magnoliopsida</taxon>
        <taxon>Liliopsida</taxon>
        <taxon>Poales</taxon>
        <taxon>Poaceae</taxon>
        <taxon>PACMAD clade</taxon>
        <taxon>Panicoideae</taxon>
        <taxon>Panicodae</taxon>
        <taxon>Paniceae</taxon>
        <taxon>Panicinae</taxon>
        <taxon>Panicum</taxon>
        <taxon>Panicum sect. Panicum</taxon>
    </lineage>
</organism>
<keyword evidence="3" id="KW-1185">Reference proteome</keyword>
<dbReference type="Proteomes" id="UP000244336">
    <property type="component" value="Chromosome 2"/>
</dbReference>
<evidence type="ECO:0000313" key="3">
    <source>
        <dbReference type="Proteomes" id="UP000244336"/>
    </source>
</evidence>
<evidence type="ECO:0000313" key="2">
    <source>
        <dbReference type="EMBL" id="PUZ68454.1"/>
    </source>
</evidence>
<reference evidence="2 3" key="1">
    <citation type="submission" date="2018-04" db="EMBL/GenBank/DDBJ databases">
        <title>WGS assembly of Panicum hallii var. hallii HAL2.</title>
        <authorList>
            <person name="Lovell J."/>
            <person name="Jenkins J."/>
            <person name="Lowry D."/>
            <person name="Mamidi S."/>
            <person name="Sreedasyam A."/>
            <person name="Weng X."/>
            <person name="Barry K."/>
            <person name="Bonette J."/>
            <person name="Campitelli B."/>
            <person name="Daum C."/>
            <person name="Gordon S."/>
            <person name="Gould B."/>
            <person name="Lipzen A."/>
            <person name="MacQueen A."/>
            <person name="Palacio-Mejia J."/>
            <person name="Plott C."/>
            <person name="Shakirov E."/>
            <person name="Shu S."/>
            <person name="Yoshinaga Y."/>
            <person name="Zane M."/>
            <person name="Rokhsar D."/>
            <person name="Grimwood J."/>
            <person name="Schmutz J."/>
            <person name="Juenger T."/>
        </authorList>
    </citation>
    <scope>NUCLEOTIDE SEQUENCE [LARGE SCALE GENOMIC DNA]</scope>
    <source>
        <strain evidence="3">cv. HAL2</strain>
    </source>
</reference>
<dbReference type="EMBL" id="CM009750">
    <property type="protein sequence ID" value="PUZ68454.1"/>
    <property type="molecule type" value="Genomic_DNA"/>
</dbReference>
<sequence length="131" mass="14378">MRDLPRQGLGLLVSRLVARGARRWRPRCRMSADRRRRRPYHFTLQEKLARLASSGQSVRGPAGPGKEMASRPAGFGKPEMRAGSNHNATFAGTWLPPAPSLQVSIRDFSDGRVLSDAQVPFGSSGPCKLQP</sequence>
<name>A0A2T7EKV3_9POAL</name>
<dbReference type="AlphaFoldDB" id="A0A2T7EKV3"/>
<protein>
    <submittedName>
        <fullName evidence="2">Uncharacterized protein</fullName>
    </submittedName>
</protein>
<proteinExistence type="predicted"/>
<dbReference type="Gramene" id="PUZ68454">
    <property type="protein sequence ID" value="PUZ68454"/>
    <property type="gene ID" value="GQ55_2G030200"/>
</dbReference>